<reference evidence="3" key="1">
    <citation type="submission" date="2018-05" db="EMBL/GenBank/DDBJ databases">
        <authorList>
            <person name="Lanie J.A."/>
            <person name="Ng W.-L."/>
            <person name="Kazmierczak K.M."/>
            <person name="Andrzejewski T.M."/>
            <person name="Davidsen T.M."/>
            <person name="Wayne K.J."/>
            <person name="Tettelin H."/>
            <person name="Glass J.I."/>
            <person name="Rusch D."/>
            <person name="Podicherti R."/>
            <person name="Tsui H.-C.T."/>
            <person name="Winkler M.E."/>
        </authorList>
    </citation>
    <scope>NUCLEOTIDE SEQUENCE</scope>
</reference>
<proteinExistence type="predicted"/>
<dbReference type="GO" id="GO:0016831">
    <property type="term" value="F:carboxy-lyase activity"/>
    <property type="evidence" value="ECO:0007669"/>
    <property type="project" value="InterPro"/>
</dbReference>
<gene>
    <name evidence="3" type="ORF">METZ01_LOCUS337705</name>
</gene>
<dbReference type="InterPro" id="IPR032466">
    <property type="entry name" value="Metal_Hydrolase"/>
</dbReference>
<dbReference type="InterPro" id="IPR032465">
    <property type="entry name" value="ACMSD"/>
</dbReference>
<dbReference type="GO" id="GO:0005737">
    <property type="term" value="C:cytoplasm"/>
    <property type="evidence" value="ECO:0007669"/>
    <property type="project" value="TreeGrafter"/>
</dbReference>
<dbReference type="PANTHER" id="PTHR21240:SF28">
    <property type="entry name" value="ISO-OROTATE DECARBOXYLASE (EUROFUNG)"/>
    <property type="match status" value="1"/>
</dbReference>
<accession>A0A382QKM8</accession>
<dbReference type="Pfam" id="PF04909">
    <property type="entry name" value="Amidohydro_2"/>
    <property type="match status" value="1"/>
</dbReference>
<evidence type="ECO:0000256" key="1">
    <source>
        <dbReference type="ARBA" id="ARBA00023239"/>
    </source>
</evidence>
<organism evidence="3">
    <name type="scientific">marine metagenome</name>
    <dbReference type="NCBI Taxonomy" id="408172"/>
    <lineage>
        <taxon>unclassified sequences</taxon>
        <taxon>metagenomes</taxon>
        <taxon>ecological metagenomes</taxon>
    </lineage>
</organism>
<keyword evidence="1" id="KW-0456">Lyase</keyword>
<dbReference type="Gene3D" id="3.20.20.140">
    <property type="entry name" value="Metal-dependent hydrolases"/>
    <property type="match status" value="1"/>
</dbReference>
<dbReference type="SUPFAM" id="SSF51556">
    <property type="entry name" value="Metallo-dependent hydrolases"/>
    <property type="match status" value="1"/>
</dbReference>
<protein>
    <recommendedName>
        <fullName evidence="2">Amidohydrolase-related domain-containing protein</fullName>
    </recommendedName>
</protein>
<evidence type="ECO:0000259" key="2">
    <source>
        <dbReference type="Pfam" id="PF04909"/>
    </source>
</evidence>
<dbReference type="GO" id="GO:0016787">
    <property type="term" value="F:hydrolase activity"/>
    <property type="evidence" value="ECO:0007669"/>
    <property type="project" value="InterPro"/>
</dbReference>
<evidence type="ECO:0000313" key="3">
    <source>
        <dbReference type="EMBL" id="SVC84851.1"/>
    </source>
</evidence>
<dbReference type="PANTHER" id="PTHR21240">
    <property type="entry name" value="2-AMINO-3-CARBOXYLMUCONATE-6-SEMIALDEHYDE DECARBOXYLASE"/>
    <property type="match status" value="1"/>
</dbReference>
<dbReference type="AlphaFoldDB" id="A0A382QKM8"/>
<dbReference type="GO" id="GO:0019748">
    <property type="term" value="P:secondary metabolic process"/>
    <property type="evidence" value="ECO:0007669"/>
    <property type="project" value="TreeGrafter"/>
</dbReference>
<sequence length="204" mass="22319">MNQETKTALLNAASIDIHAHAVLTQTMGSAGPYGPELGRSDDNQPWFRVGDYQLDGVRYEGSPFMELERRLAAMDTVNLDMQVLSPNPLTYFHFIEPAHAVPFCHEHNIALSAWVDEAPNRIAAFAALPMQDITAVCDELTFAVHELGMLGGYIGSDIGRPLNDPMLDVFYDKCVELNVPLMIHPAPAGIDGPAGDANLLQFDL</sequence>
<name>A0A382QKM8_9ZZZZ</name>
<feature type="non-terminal residue" evidence="3">
    <location>
        <position position="204"/>
    </location>
</feature>
<dbReference type="EMBL" id="UINC01114502">
    <property type="protein sequence ID" value="SVC84851.1"/>
    <property type="molecule type" value="Genomic_DNA"/>
</dbReference>
<feature type="domain" description="Amidohydrolase-related" evidence="2">
    <location>
        <begin position="15"/>
        <end position="188"/>
    </location>
</feature>
<dbReference type="InterPro" id="IPR006680">
    <property type="entry name" value="Amidohydro-rel"/>
</dbReference>